<evidence type="ECO:0000313" key="2">
    <source>
        <dbReference type="EMBL" id="KJA29495.1"/>
    </source>
</evidence>
<evidence type="ECO:0000256" key="1">
    <source>
        <dbReference type="SAM" id="MobiDB-lite"/>
    </source>
</evidence>
<sequence>MEPLSPSRIVRFDTECVLIPDAQPTAKLPFVLTKSYSLPLWRKDVEDESRLVIKVPIPQFRRRASRSPGPHARAASTSPVVPRAPLPSCLVHQHQDPGPSAAPLSPVRRPAPGPSSPPLSCPPPLTVPLRPCCAACEAATDDALAGGDAWKIHFTRGAKRRRSASLEQPLAAASPFAALADVDTPVRTFAALSAAIDGTLPIVRGGAAVATAFALRVDEVDQRRRAFSFSHEEEHYAALRRHAGSPPPPPPIVPLASSAAAISPSPVSPVPVHPYASLLAPEGYRLRASPIAEEDSDARGSSLSLASAHSSTRSASGQSTRSTGSGSARALGKGRAPRRANTAVAPPPGADEDDADLFPLPRRSPSGTPSPRASPSPRGSPVLGSFGGYFASASPSASTSSLAVPSSDTRHKVPEVRSASAGGGVLGPSLSRRVGATLRIHTAGVTPPVLPPTPAPTTTTTTTAKSAATPPTTPAGTTAPSPTAPVPIPTTPTLSPVRRPTSPRGPRAPFALPLVPSAPPETPTARASRHAHTQSSGSNSSRSKSPRSSPGAAHEHRRAHSIAAALRGAGADVLRGVGGLGGVGVGSV</sequence>
<dbReference type="EMBL" id="KN817519">
    <property type="protein sequence ID" value="KJA29495.1"/>
    <property type="molecule type" value="Genomic_DNA"/>
</dbReference>
<feature type="region of interest" description="Disordered" evidence="1">
    <location>
        <begin position="394"/>
        <end position="428"/>
    </location>
</feature>
<feature type="compositionally biased region" description="Low complexity" evidence="1">
    <location>
        <begin position="394"/>
        <end position="407"/>
    </location>
</feature>
<accession>A0A0D2QCZ6</accession>
<dbReference type="OrthoDB" id="3269282at2759"/>
<feature type="compositionally biased region" description="Low complexity" evidence="1">
    <location>
        <begin position="299"/>
        <end position="330"/>
    </location>
</feature>
<feature type="region of interest" description="Disordered" evidence="1">
    <location>
        <begin position="88"/>
        <end position="122"/>
    </location>
</feature>
<name>A0A0D2QCZ6_HYPSF</name>
<proteinExistence type="predicted"/>
<gene>
    <name evidence="2" type="ORF">HYPSUDRAFT_523809</name>
</gene>
<feature type="region of interest" description="Disordered" evidence="1">
    <location>
        <begin position="442"/>
        <end position="559"/>
    </location>
</feature>
<reference evidence="3" key="1">
    <citation type="submission" date="2014-04" db="EMBL/GenBank/DDBJ databases">
        <title>Evolutionary Origins and Diversification of the Mycorrhizal Mutualists.</title>
        <authorList>
            <consortium name="DOE Joint Genome Institute"/>
            <consortium name="Mycorrhizal Genomics Consortium"/>
            <person name="Kohler A."/>
            <person name="Kuo A."/>
            <person name="Nagy L.G."/>
            <person name="Floudas D."/>
            <person name="Copeland A."/>
            <person name="Barry K.W."/>
            <person name="Cichocki N."/>
            <person name="Veneault-Fourrey C."/>
            <person name="LaButti K."/>
            <person name="Lindquist E.A."/>
            <person name="Lipzen A."/>
            <person name="Lundell T."/>
            <person name="Morin E."/>
            <person name="Murat C."/>
            <person name="Riley R."/>
            <person name="Ohm R."/>
            <person name="Sun H."/>
            <person name="Tunlid A."/>
            <person name="Henrissat B."/>
            <person name="Grigoriev I.V."/>
            <person name="Hibbett D.S."/>
            <person name="Martin F."/>
        </authorList>
    </citation>
    <scope>NUCLEOTIDE SEQUENCE [LARGE SCALE GENOMIC DNA]</scope>
    <source>
        <strain evidence="3">FD-334 SS-4</strain>
    </source>
</reference>
<feature type="compositionally biased region" description="Pro residues" evidence="1">
    <location>
        <begin position="109"/>
        <end position="122"/>
    </location>
</feature>
<organism evidence="2 3">
    <name type="scientific">Hypholoma sublateritium (strain FD-334 SS-4)</name>
    <dbReference type="NCBI Taxonomy" id="945553"/>
    <lineage>
        <taxon>Eukaryota</taxon>
        <taxon>Fungi</taxon>
        <taxon>Dikarya</taxon>
        <taxon>Basidiomycota</taxon>
        <taxon>Agaricomycotina</taxon>
        <taxon>Agaricomycetes</taxon>
        <taxon>Agaricomycetidae</taxon>
        <taxon>Agaricales</taxon>
        <taxon>Agaricineae</taxon>
        <taxon>Strophariaceae</taxon>
        <taxon>Hypholoma</taxon>
    </lineage>
</organism>
<dbReference type="Proteomes" id="UP000054270">
    <property type="component" value="Unassembled WGS sequence"/>
</dbReference>
<dbReference type="AlphaFoldDB" id="A0A0D2QCZ6"/>
<feature type="compositionally biased region" description="Low complexity" evidence="1">
    <location>
        <begin position="359"/>
        <end position="381"/>
    </location>
</feature>
<dbReference type="OMA" id="DSECAYD"/>
<keyword evidence="3" id="KW-1185">Reference proteome</keyword>
<protein>
    <submittedName>
        <fullName evidence="2">Uncharacterized protein</fullName>
    </submittedName>
</protein>
<feature type="region of interest" description="Disordered" evidence="1">
    <location>
        <begin position="292"/>
        <end position="381"/>
    </location>
</feature>
<feature type="compositionally biased region" description="Low complexity" evidence="1">
    <location>
        <begin position="456"/>
        <end position="481"/>
    </location>
</feature>
<dbReference type="PRINTS" id="PR01217">
    <property type="entry name" value="PRICHEXTENSN"/>
</dbReference>
<feature type="region of interest" description="Disordered" evidence="1">
    <location>
        <begin position="62"/>
        <end position="81"/>
    </location>
</feature>
<evidence type="ECO:0000313" key="3">
    <source>
        <dbReference type="Proteomes" id="UP000054270"/>
    </source>
</evidence>
<dbReference type="STRING" id="945553.A0A0D2QCZ6"/>
<feature type="compositionally biased region" description="Low complexity" evidence="1">
    <location>
        <begin position="535"/>
        <end position="551"/>
    </location>
</feature>